<organism evidence="4">
    <name type="scientific">Culex pipiens</name>
    <name type="common">House mosquito</name>
    <dbReference type="NCBI Taxonomy" id="7175"/>
    <lineage>
        <taxon>Eukaryota</taxon>
        <taxon>Metazoa</taxon>
        <taxon>Ecdysozoa</taxon>
        <taxon>Arthropoda</taxon>
        <taxon>Hexapoda</taxon>
        <taxon>Insecta</taxon>
        <taxon>Pterygota</taxon>
        <taxon>Neoptera</taxon>
        <taxon>Endopterygota</taxon>
        <taxon>Diptera</taxon>
        <taxon>Nematocera</taxon>
        <taxon>Culicoidea</taxon>
        <taxon>Culicidae</taxon>
        <taxon>Culicinae</taxon>
        <taxon>Culicini</taxon>
        <taxon>Culex</taxon>
        <taxon>Culex</taxon>
    </lineage>
</organism>
<feature type="chain" id="PRO_5034773680" evidence="3">
    <location>
        <begin position="22"/>
        <end position="247"/>
    </location>
</feature>
<keyword evidence="2" id="KW-1133">Transmembrane helix</keyword>
<keyword evidence="2" id="KW-0472">Membrane</keyword>
<reference evidence="4" key="1">
    <citation type="submission" date="2021-05" db="EMBL/GenBank/DDBJ databases">
        <authorList>
            <person name="Alioto T."/>
            <person name="Alioto T."/>
            <person name="Gomez Garrido J."/>
        </authorList>
    </citation>
    <scope>NUCLEOTIDE SEQUENCE</scope>
</reference>
<name>A0A8D7ZXY0_CULPI</name>
<evidence type="ECO:0000313" key="4">
    <source>
        <dbReference type="EMBL" id="CAG6446507.1"/>
    </source>
</evidence>
<dbReference type="EMBL" id="HBUE01007023">
    <property type="protein sequence ID" value="CAG6446507.1"/>
    <property type="molecule type" value="Transcribed_RNA"/>
</dbReference>
<sequence length="247" mass="27872">MQSRTVCLSSTLCCGCCLLRLFVVVIPPQRRCSFFCCNFFFSPHSHNHNLHDSSSLAATIAITPPSVVAVVVGQVYYFTLTKKHSTQTTLRRKTTKKLCLLFNQALRLVVSFVCKTASIRRRPTRLVEVQVVGTDADDDELLLRPNCTKCFAERRRRAGNKLNETSSLTPARFTLKIPNRLSLKKFPKTVFPTGPIPDSLLQSPQYPERKKKRDRGTTPNSLPTRTNVLCKLIEHTKESAALSCFVR</sequence>
<feature type="signal peptide" evidence="3">
    <location>
        <begin position="1"/>
        <end position="21"/>
    </location>
</feature>
<evidence type="ECO:0000256" key="2">
    <source>
        <dbReference type="SAM" id="Phobius"/>
    </source>
</evidence>
<accession>A0A8D7ZXY0</accession>
<evidence type="ECO:0000256" key="1">
    <source>
        <dbReference type="SAM" id="MobiDB-lite"/>
    </source>
</evidence>
<keyword evidence="3" id="KW-0732">Signal</keyword>
<proteinExistence type="predicted"/>
<feature type="region of interest" description="Disordered" evidence="1">
    <location>
        <begin position="194"/>
        <end position="223"/>
    </location>
</feature>
<dbReference type="AlphaFoldDB" id="A0A8D7ZXY0"/>
<feature type="transmembrane region" description="Helical" evidence="2">
    <location>
        <begin position="56"/>
        <end position="78"/>
    </location>
</feature>
<protein>
    <submittedName>
        <fullName evidence="4">(northern house mosquito) hypothetical protein</fullName>
    </submittedName>
</protein>
<keyword evidence="2" id="KW-0812">Transmembrane</keyword>
<evidence type="ECO:0000256" key="3">
    <source>
        <dbReference type="SAM" id="SignalP"/>
    </source>
</evidence>